<name>A0ABU0DWZ4_9BACI</name>
<dbReference type="Pfam" id="PF06338">
    <property type="entry name" value="ComK"/>
    <property type="match status" value="1"/>
</dbReference>
<proteinExistence type="predicted"/>
<gene>
    <name evidence="1" type="ORF">J2R98_002541</name>
</gene>
<evidence type="ECO:0000313" key="1">
    <source>
        <dbReference type="EMBL" id="MDQ0352690.1"/>
    </source>
</evidence>
<sequence>MSHNIDYKSDYVINDGTMAIKHYDEDSKYGSWILEEQTIYLCEKQPEEILNDSCMKKGLTTLDGRKKAVENLMSRKIRLPVPIEIEYNSLFIPTTTRKRTRSDWISYRYIHNFHPSDNDFFSLIEFTNGLKVQFEITKTNYEKQMLYAGFLLGYFYKKDDIC</sequence>
<protein>
    <submittedName>
        <fullName evidence="1">Competence transcription factor ComK</fullName>
    </submittedName>
</protein>
<accession>A0ABU0DWZ4</accession>
<reference evidence="1 2" key="1">
    <citation type="submission" date="2023-07" db="EMBL/GenBank/DDBJ databases">
        <title>Genomic Encyclopedia of Type Strains, Phase IV (KMG-IV): sequencing the most valuable type-strain genomes for metagenomic binning, comparative biology and taxonomic classification.</title>
        <authorList>
            <person name="Goeker M."/>
        </authorList>
    </citation>
    <scope>NUCLEOTIDE SEQUENCE [LARGE SCALE GENOMIC DNA]</scope>
    <source>
        <strain evidence="1 2">DSM 15448</strain>
    </source>
</reference>
<dbReference type="RefSeq" id="WP_307069473.1">
    <property type="nucleotide sequence ID" value="NZ_JAUSUP010000012.1"/>
</dbReference>
<evidence type="ECO:0000313" key="2">
    <source>
        <dbReference type="Proteomes" id="UP001236723"/>
    </source>
</evidence>
<organism evidence="1 2">
    <name type="scientific">Alkalibacillus filiformis</name>
    <dbReference type="NCBI Taxonomy" id="200990"/>
    <lineage>
        <taxon>Bacteria</taxon>
        <taxon>Bacillati</taxon>
        <taxon>Bacillota</taxon>
        <taxon>Bacilli</taxon>
        <taxon>Bacillales</taxon>
        <taxon>Bacillaceae</taxon>
        <taxon>Alkalibacillus</taxon>
    </lineage>
</organism>
<dbReference type="EMBL" id="JAUSUP010000012">
    <property type="protein sequence ID" value="MDQ0352690.1"/>
    <property type="molecule type" value="Genomic_DNA"/>
</dbReference>
<keyword evidence="2" id="KW-1185">Reference proteome</keyword>
<comment type="caution">
    <text evidence="1">The sequence shown here is derived from an EMBL/GenBank/DDBJ whole genome shotgun (WGS) entry which is preliminary data.</text>
</comment>
<dbReference type="Proteomes" id="UP001236723">
    <property type="component" value="Unassembled WGS sequence"/>
</dbReference>
<dbReference type="InterPro" id="IPR010461">
    <property type="entry name" value="ComK"/>
</dbReference>